<dbReference type="GO" id="GO:0006355">
    <property type="term" value="P:regulation of DNA-templated transcription"/>
    <property type="evidence" value="ECO:0007669"/>
    <property type="project" value="InterPro"/>
</dbReference>
<comment type="caution">
    <text evidence="2">The sequence shown here is derived from an EMBL/GenBank/DDBJ whole genome shotgun (WGS) entry which is preliminary data.</text>
</comment>
<dbReference type="eggNOG" id="COG4962">
    <property type="taxonomic scope" value="Bacteria"/>
</dbReference>
<evidence type="ECO:0000313" key="3">
    <source>
        <dbReference type="Proteomes" id="UP000024942"/>
    </source>
</evidence>
<name>A0A059G144_9PROT</name>
<dbReference type="OrthoDB" id="9803941at2"/>
<dbReference type="PATRIC" id="fig|1280953.3.peg.3949"/>
<dbReference type="Proteomes" id="UP000024942">
    <property type="component" value="Unassembled WGS sequence"/>
</dbReference>
<dbReference type="SUPFAM" id="SSF47598">
    <property type="entry name" value="Ribbon-helix-helix"/>
    <property type="match status" value="1"/>
</dbReference>
<keyword evidence="3" id="KW-1185">Reference proteome</keyword>
<reference evidence="2 3" key="1">
    <citation type="journal article" date="2014" name="Antonie Van Leeuwenhoek">
        <title>Hyphomonas beringensis sp. nov. and Hyphomonas chukchiensis sp. nov., isolated from surface seawater of the Bering Sea and Chukchi Sea.</title>
        <authorList>
            <person name="Li C."/>
            <person name="Lai Q."/>
            <person name="Li G."/>
            <person name="Dong C."/>
            <person name="Wang J."/>
            <person name="Liao Y."/>
            <person name="Shao Z."/>
        </authorList>
    </citation>
    <scope>NUCLEOTIDE SEQUENCE [LARGE SCALE GENOMIC DNA]</scope>
    <source>
        <strain evidence="2 3">SCH89</strain>
    </source>
</reference>
<sequence length="123" mass="14562">MTKPHRLNIRVTSAMLRQLEREARGHGVTMTAIIETALQRYFDTEEIEPLDSRVIRRLDRMELRQADIERDVAIGLETLQHYIFYWLTRTEPIPEGERDAAHALGQRRFDYFIEQVARKIRPG</sequence>
<evidence type="ECO:0000313" key="2">
    <source>
        <dbReference type="EMBL" id="KCZ99527.1"/>
    </source>
</evidence>
<dbReference type="InterPro" id="IPR010985">
    <property type="entry name" value="Ribbon_hlx_hlx"/>
</dbReference>
<feature type="domain" description="Ribbon-helix-helix protein CopG" evidence="1">
    <location>
        <begin position="5"/>
        <end position="44"/>
    </location>
</feature>
<dbReference type="EMBL" id="ARYL01000068">
    <property type="protein sequence ID" value="KCZ99527.1"/>
    <property type="molecule type" value="Genomic_DNA"/>
</dbReference>
<dbReference type="STRING" id="1280953.HOC_19781"/>
<accession>A0A059G144</accession>
<gene>
    <name evidence="2" type="ORF">HOC_19781</name>
</gene>
<protein>
    <recommendedName>
        <fullName evidence="1">Ribbon-helix-helix protein CopG domain-containing protein</fullName>
    </recommendedName>
</protein>
<dbReference type="Pfam" id="PF01402">
    <property type="entry name" value="RHH_1"/>
    <property type="match status" value="1"/>
</dbReference>
<dbReference type="InterPro" id="IPR002145">
    <property type="entry name" value="CopG"/>
</dbReference>
<evidence type="ECO:0000259" key="1">
    <source>
        <dbReference type="Pfam" id="PF01402"/>
    </source>
</evidence>
<organism evidence="2 3">
    <name type="scientific">Hyphomonas oceanitis SCH89</name>
    <dbReference type="NCBI Taxonomy" id="1280953"/>
    <lineage>
        <taxon>Bacteria</taxon>
        <taxon>Pseudomonadati</taxon>
        <taxon>Pseudomonadota</taxon>
        <taxon>Alphaproteobacteria</taxon>
        <taxon>Hyphomonadales</taxon>
        <taxon>Hyphomonadaceae</taxon>
        <taxon>Hyphomonas</taxon>
    </lineage>
</organism>
<proteinExistence type="predicted"/>
<dbReference type="AlphaFoldDB" id="A0A059G144"/>
<dbReference type="RefSeq" id="WP_035541915.1">
    <property type="nucleotide sequence ID" value="NZ_ARYL01000068.1"/>
</dbReference>